<dbReference type="Pfam" id="PF00501">
    <property type="entry name" value="AMP-binding"/>
    <property type="match status" value="1"/>
</dbReference>
<dbReference type="Gene3D" id="3.40.50.12780">
    <property type="entry name" value="N-terminal domain of ligase-like"/>
    <property type="match status" value="1"/>
</dbReference>
<name>A0ABT9H228_9GAMM</name>
<accession>A0ABT9H228</accession>
<feature type="domain" description="AMP-dependent synthetase/ligase" evidence="1">
    <location>
        <begin position="92"/>
        <end position="237"/>
    </location>
</feature>
<reference evidence="2 3" key="1">
    <citation type="submission" date="2023-08" db="EMBL/GenBank/DDBJ databases">
        <authorList>
            <person name="Joshi A."/>
            <person name="Thite S."/>
        </authorList>
    </citation>
    <scope>NUCLEOTIDE SEQUENCE [LARGE SCALE GENOMIC DNA]</scope>
    <source>
        <strain evidence="2 3">AC40</strain>
    </source>
</reference>
<proteinExistence type="predicted"/>
<dbReference type="Gene3D" id="3.30.300.30">
    <property type="match status" value="1"/>
</dbReference>
<dbReference type="PANTHER" id="PTHR43767:SF1">
    <property type="entry name" value="NONRIBOSOMAL PEPTIDE SYNTHASE PES1 (EUROFUNG)-RELATED"/>
    <property type="match status" value="1"/>
</dbReference>
<keyword evidence="3" id="KW-1185">Reference proteome</keyword>
<evidence type="ECO:0000259" key="1">
    <source>
        <dbReference type="Pfam" id="PF00501"/>
    </source>
</evidence>
<dbReference type="RefSeq" id="WP_305894636.1">
    <property type="nucleotide sequence ID" value="NZ_JAUZVZ010000024.1"/>
</dbReference>
<protein>
    <submittedName>
        <fullName evidence="2">AMP-binding protein</fullName>
    </submittedName>
</protein>
<dbReference type="InterPro" id="IPR045851">
    <property type="entry name" value="AMP-bd_C_sf"/>
</dbReference>
<evidence type="ECO:0000313" key="3">
    <source>
        <dbReference type="Proteomes" id="UP001231616"/>
    </source>
</evidence>
<dbReference type="PANTHER" id="PTHR43767">
    <property type="entry name" value="LONG-CHAIN-FATTY-ACID--COA LIGASE"/>
    <property type="match status" value="1"/>
</dbReference>
<sequence length="375" mass="41064">MPQWLTVADCKAVLQSLLGAELSAYRGVAADWQENPDIDSLERLHLAGCVNEFFRLHETGVEDRLLMTSSIDDWASLVAQATMETSGLTFRTSGSTGQPTAHLHPWNQIAAEAKALELCLADVLSIQRVLSWLPLHHLYGFMLGIALPAVGQIPRLWVNSHALPEITSGDLVVTVPPRWDYLARSGKPWPPQVVGVTSTAPLCEATADHLLELGLTGLLDIYGSTETGGVATRWRPDPNYQLLTHWLRSDHLHIQRKGDTVTIPLLDKTHWLSDRTFHLNGRIDDVVSIGGVNVSPSLITERLLALDSVDGCTVRPIKAASQTRLKAFIVPAASEAITSDEIAKTISQWPAAERPISFTYGAVLPTNTMGKLTDW</sequence>
<dbReference type="InterPro" id="IPR050237">
    <property type="entry name" value="ATP-dep_AMP-bd_enzyme"/>
</dbReference>
<evidence type="ECO:0000313" key="2">
    <source>
        <dbReference type="EMBL" id="MDP4537374.1"/>
    </source>
</evidence>
<dbReference type="EMBL" id="JAUZVZ010000024">
    <property type="protein sequence ID" value="MDP4537374.1"/>
    <property type="molecule type" value="Genomic_DNA"/>
</dbReference>
<dbReference type="Proteomes" id="UP001231616">
    <property type="component" value="Unassembled WGS sequence"/>
</dbReference>
<gene>
    <name evidence="2" type="ORF">Q3O60_14370</name>
</gene>
<dbReference type="SUPFAM" id="SSF56801">
    <property type="entry name" value="Acetyl-CoA synthetase-like"/>
    <property type="match status" value="1"/>
</dbReference>
<dbReference type="InterPro" id="IPR042099">
    <property type="entry name" value="ANL_N_sf"/>
</dbReference>
<dbReference type="InterPro" id="IPR000873">
    <property type="entry name" value="AMP-dep_synth/lig_dom"/>
</dbReference>
<comment type="caution">
    <text evidence="2">The sequence shown here is derived from an EMBL/GenBank/DDBJ whole genome shotgun (WGS) entry which is preliminary data.</text>
</comment>
<organism evidence="2 3">
    <name type="scientific">Alkalimonas collagenimarina</name>
    <dbReference type="NCBI Taxonomy" id="400390"/>
    <lineage>
        <taxon>Bacteria</taxon>
        <taxon>Pseudomonadati</taxon>
        <taxon>Pseudomonadota</taxon>
        <taxon>Gammaproteobacteria</taxon>
        <taxon>Alkalimonas</taxon>
    </lineage>
</organism>